<feature type="compositionally biased region" description="Polar residues" evidence="1">
    <location>
        <begin position="619"/>
        <end position="631"/>
    </location>
</feature>
<feature type="compositionally biased region" description="Basic and acidic residues" evidence="1">
    <location>
        <begin position="35"/>
        <end position="44"/>
    </location>
</feature>
<feature type="region of interest" description="Disordered" evidence="1">
    <location>
        <begin position="126"/>
        <end position="151"/>
    </location>
</feature>
<feature type="compositionally biased region" description="Polar residues" evidence="1">
    <location>
        <begin position="722"/>
        <end position="734"/>
    </location>
</feature>
<feature type="compositionally biased region" description="Polar residues" evidence="1">
    <location>
        <begin position="231"/>
        <end position="270"/>
    </location>
</feature>
<gene>
    <name evidence="2" type="ORF">F5X68DRAFT_165195</name>
</gene>
<reference evidence="2" key="1">
    <citation type="journal article" date="2021" name="Nat. Commun.">
        <title>Genetic determinants of endophytism in the Arabidopsis root mycobiome.</title>
        <authorList>
            <person name="Mesny F."/>
            <person name="Miyauchi S."/>
            <person name="Thiergart T."/>
            <person name="Pickel B."/>
            <person name="Atanasova L."/>
            <person name="Karlsson M."/>
            <person name="Huettel B."/>
            <person name="Barry K.W."/>
            <person name="Haridas S."/>
            <person name="Chen C."/>
            <person name="Bauer D."/>
            <person name="Andreopoulos W."/>
            <person name="Pangilinan J."/>
            <person name="LaButti K."/>
            <person name="Riley R."/>
            <person name="Lipzen A."/>
            <person name="Clum A."/>
            <person name="Drula E."/>
            <person name="Henrissat B."/>
            <person name="Kohler A."/>
            <person name="Grigoriev I.V."/>
            <person name="Martin F.M."/>
            <person name="Hacquard S."/>
        </authorList>
    </citation>
    <scope>NUCLEOTIDE SEQUENCE</scope>
    <source>
        <strain evidence="2">MPI-SDFR-AT-0117</strain>
    </source>
</reference>
<keyword evidence="3" id="KW-1185">Reference proteome</keyword>
<evidence type="ECO:0000313" key="2">
    <source>
        <dbReference type="EMBL" id="KAH6692240.1"/>
    </source>
</evidence>
<feature type="compositionally biased region" description="Basic and acidic residues" evidence="1">
    <location>
        <begin position="1126"/>
        <end position="1141"/>
    </location>
</feature>
<feature type="compositionally biased region" description="Polar residues" evidence="1">
    <location>
        <begin position="1144"/>
        <end position="1161"/>
    </location>
</feature>
<evidence type="ECO:0000313" key="3">
    <source>
        <dbReference type="Proteomes" id="UP000770015"/>
    </source>
</evidence>
<accession>A0A9P8VIL6</accession>
<feature type="region of interest" description="Disordered" evidence="1">
    <location>
        <begin position="188"/>
        <end position="277"/>
    </location>
</feature>
<feature type="compositionally biased region" description="Low complexity" evidence="1">
    <location>
        <begin position="989"/>
        <end position="1000"/>
    </location>
</feature>
<feature type="compositionally biased region" description="Acidic residues" evidence="1">
    <location>
        <begin position="837"/>
        <end position="847"/>
    </location>
</feature>
<dbReference type="EMBL" id="JAGSXJ010000004">
    <property type="protein sequence ID" value="KAH6692240.1"/>
    <property type="molecule type" value="Genomic_DNA"/>
</dbReference>
<feature type="compositionally biased region" description="Basic and acidic residues" evidence="1">
    <location>
        <begin position="662"/>
        <end position="679"/>
    </location>
</feature>
<feature type="compositionally biased region" description="Pro residues" evidence="1">
    <location>
        <begin position="518"/>
        <end position="531"/>
    </location>
</feature>
<feature type="compositionally biased region" description="Low complexity" evidence="1">
    <location>
        <begin position="1185"/>
        <end position="1195"/>
    </location>
</feature>
<feature type="compositionally biased region" description="Low complexity" evidence="1">
    <location>
        <begin position="126"/>
        <end position="136"/>
    </location>
</feature>
<comment type="caution">
    <text evidence="2">The sequence shown here is derived from an EMBL/GenBank/DDBJ whole genome shotgun (WGS) entry which is preliminary data.</text>
</comment>
<feature type="compositionally biased region" description="Basic and acidic residues" evidence="1">
    <location>
        <begin position="686"/>
        <end position="719"/>
    </location>
</feature>
<feature type="compositionally biased region" description="Polar residues" evidence="1">
    <location>
        <begin position="1175"/>
        <end position="1184"/>
    </location>
</feature>
<name>A0A9P8VIL6_9PEZI</name>
<organism evidence="2 3">
    <name type="scientific">Plectosphaerella plurivora</name>
    <dbReference type="NCBI Taxonomy" id="936078"/>
    <lineage>
        <taxon>Eukaryota</taxon>
        <taxon>Fungi</taxon>
        <taxon>Dikarya</taxon>
        <taxon>Ascomycota</taxon>
        <taxon>Pezizomycotina</taxon>
        <taxon>Sordariomycetes</taxon>
        <taxon>Hypocreomycetidae</taxon>
        <taxon>Glomerellales</taxon>
        <taxon>Plectosphaerellaceae</taxon>
        <taxon>Plectosphaerella</taxon>
    </lineage>
</organism>
<feature type="compositionally biased region" description="Basic and acidic residues" evidence="1">
    <location>
        <begin position="859"/>
        <end position="873"/>
    </location>
</feature>
<feature type="compositionally biased region" description="Polar residues" evidence="1">
    <location>
        <begin position="817"/>
        <end position="835"/>
    </location>
</feature>
<feature type="compositionally biased region" description="Polar residues" evidence="1">
    <location>
        <begin position="554"/>
        <end position="594"/>
    </location>
</feature>
<feature type="compositionally biased region" description="Pro residues" evidence="1">
    <location>
        <begin position="1038"/>
        <end position="1049"/>
    </location>
</feature>
<feature type="compositionally biased region" description="Low complexity" evidence="1">
    <location>
        <begin position="1163"/>
        <end position="1174"/>
    </location>
</feature>
<feature type="region of interest" description="Disordered" evidence="1">
    <location>
        <begin position="1"/>
        <end position="44"/>
    </location>
</feature>
<dbReference type="Proteomes" id="UP000770015">
    <property type="component" value="Unassembled WGS sequence"/>
</dbReference>
<feature type="region of interest" description="Disordered" evidence="1">
    <location>
        <begin position="432"/>
        <end position="1298"/>
    </location>
</feature>
<feature type="compositionally biased region" description="Basic and acidic residues" evidence="1">
    <location>
        <begin position="437"/>
        <end position="448"/>
    </location>
</feature>
<feature type="compositionally biased region" description="Basic and acidic residues" evidence="1">
    <location>
        <begin position="190"/>
        <end position="206"/>
    </location>
</feature>
<sequence>MNRFRTKKKAKEEAAPRASQDSDSPAPFRLFGKKKQQEEEPKKEFDLAAALPSNDDFRTSLLMTNMSARFSMLREQDDPTTKIGKASDDSVLFPKRTSRLDFGPGLGDIAEIESIKAPAFARIDSFHSSEGSTSGSIMDRAKPTEGNNLFGGRQKIYKIGNTTGKAADGGMPGRALYGDDVAMSSFQRWKQAEKERQSFEDERADRTASSTEIPRAESPPPVGYNRKRETNSTTSSTPSVGRNSTAATSVMSQPTNQAKDWHNTTATSATPFGERTVTRTRRLYENGLMTDLQESQSSAVTRMDTLTRRNLGIRTPDLSNGPSPTGNFFPDRFGDRKILTKASAPNLRSMNPTLNGPPFHPADLGIRTPSNPETRAPHHVPGGAPPLSPPISEAGESIAPAAVPTEFTKPAPSGMFNKPNQQYDENTYAQKQIQMQSDKEPAYSRVRAESNTSSTARSRSRSSSSAARQPFDRQDSSVRAEPAISTVHEEAAPAPAPAPAPAFGSFFFTDDEPRVQNVPPPAFQAPPPQPSAPVQRPSDQDHPAFRSSALPTPLSMSSRASLEPSPTSETNLSVPASQMTSPIDSPTLGPNSGLSGMVRQHMRSDSDASSVYGGPEPTSGGNNEPNASFSRYNRGLSELMGTSNPWDPRYNNDRVSTVTAAPKEESNMDSIREQVERTPEPTPEPVDERTPRSSNRNDDEPDEFARHLADGARRVRERLTSYVESDSRSVSPSAPENREPAPSSRPNPLNLLRSKSSRSSMVEKNRPVEPEPQPPMPVKSMKLLGIGAATMSSSPSPSKHSFDADPASPMVEATPSRGRNSPLQPELQSINTPTPVQEEEKEEEEEEGVHAGLRAFRQARRELQKLKELETQQRHIPGSESPDNGAGDATARSSQDHPDSPENYVTPNRGRIPDHRAPSAERPSPPMYQTRAPSNEQRRPMHSSRPPSRNERDRSGSEASTGSRSHSRPPRLRTMTGPHDGLGPPPHPNGMMPRPMRSPGQGMGPGMPPGMGGDQWRSPMASPHGHGHPIPAQVSGPPSGPPPSIPPGASPMQFDRSPSGNLRAHASQGRGYDYGQISPISPLPPAPSPGMRAPMGSGPPTPNMPQAPRRPSQPPLPGFDTTNVTRVEDSMRKFVKKKDISEPTFVSSTSRVPTVNLPENQSRSRSGSRARAGSLLTSAVSSPNLHAQAAAQAHAPPLPPINPKRRNMTGFRPPRHEDEMAGHMPLSPRRGFPQADGHSAFSISDDEEGGGRERRRLRKATSEAHGINVRARQAQFGGAGHAPPPMPIGNNRLPGGMI</sequence>
<feature type="compositionally biased region" description="Polar residues" evidence="1">
    <location>
        <begin position="317"/>
        <end position="326"/>
    </location>
</feature>
<proteinExistence type="predicted"/>
<feature type="compositionally biased region" description="Gly residues" evidence="1">
    <location>
        <begin position="1001"/>
        <end position="1013"/>
    </location>
</feature>
<protein>
    <submittedName>
        <fullName evidence="2">Uncharacterized protein</fullName>
    </submittedName>
</protein>
<feature type="compositionally biased region" description="Low complexity" evidence="1">
    <location>
        <begin position="449"/>
        <end position="468"/>
    </location>
</feature>
<dbReference type="OrthoDB" id="5335210at2759"/>
<evidence type="ECO:0000256" key="1">
    <source>
        <dbReference type="SAM" id="MobiDB-lite"/>
    </source>
</evidence>
<feature type="region of interest" description="Disordered" evidence="1">
    <location>
        <begin position="312"/>
        <end position="394"/>
    </location>
</feature>
<feature type="compositionally biased region" description="Low complexity" evidence="1">
    <location>
        <begin position="746"/>
        <end position="760"/>
    </location>
</feature>